<dbReference type="Pfam" id="PF21716">
    <property type="entry name" value="dnstrm_HI1420"/>
    <property type="match status" value="1"/>
</dbReference>
<geneLocation type="plasmid" evidence="1 2">
    <name>pSA2</name>
</geneLocation>
<dbReference type="GO" id="GO:0003677">
    <property type="term" value="F:DNA binding"/>
    <property type="evidence" value="ECO:0007669"/>
    <property type="project" value="InterPro"/>
</dbReference>
<dbReference type="InterPro" id="IPR010982">
    <property type="entry name" value="Lambda_DNA-bd_dom_sf"/>
</dbReference>
<dbReference type="EMBL" id="CP017077">
    <property type="protein sequence ID" value="AOR80806.1"/>
    <property type="molecule type" value="Genomic_DNA"/>
</dbReference>
<dbReference type="AlphaFoldDB" id="A0A1D8AFB2"/>
<evidence type="ECO:0000313" key="2">
    <source>
        <dbReference type="Proteomes" id="UP000094626"/>
    </source>
</evidence>
<accession>A0A1D8AFB2</accession>
<organism evidence="1 2">
    <name type="scientific">Novosphingobium resinovorum</name>
    <dbReference type="NCBI Taxonomy" id="158500"/>
    <lineage>
        <taxon>Bacteria</taxon>
        <taxon>Pseudomonadati</taxon>
        <taxon>Pseudomonadota</taxon>
        <taxon>Alphaproteobacteria</taxon>
        <taxon>Sphingomonadales</taxon>
        <taxon>Sphingomonadaceae</taxon>
        <taxon>Novosphingobium</taxon>
    </lineage>
</organism>
<keyword evidence="2" id="KW-1185">Reference proteome</keyword>
<proteinExistence type="predicted"/>
<dbReference type="PANTHER" id="PTHR40275:SF1">
    <property type="entry name" value="SSL7038 PROTEIN"/>
    <property type="match status" value="1"/>
</dbReference>
<dbReference type="RefSeq" id="WP_069710097.1">
    <property type="nucleotide sequence ID" value="NZ_CP017077.1"/>
</dbReference>
<evidence type="ECO:0000313" key="1">
    <source>
        <dbReference type="EMBL" id="AOR80806.1"/>
    </source>
</evidence>
<keyword evidence="1" id="KW-0614">Plasmid</keyword>
<sequence>MTIELTRFDAATYLTQPEDQAQLLAAAVESGDPHIVAKAIGIVARAHGMTELARETGMKRQQLYRALGPDGNPTLETMLKVLPALGLRMRIEAAA</sequence>
<dbReference type="OrthoDB" id="9798416at2"/>
<name>A0A1D8AFB2_9SPHN</name>
<dbReference type="InterPro" id="IPR014057">
    <property type="entry name" value="HI1420"/>
</dbReference>
<dbReference type="Proteomes" id="UP000094626">
    <property type="component" value="Plasmid pSA2"/>
</dbReference>
<protein>
    <submittedName>
        <fullName evidence="1">Putative addiction module antidote protein</fullName>
    </submittedName>
</protein>
<dbReference type="KEGG" id="nre:BES08_28815"/>
<dbReference type="PANTHER" id="PTHR40275">
    <property type="entry name" value="SSL7038 PROTEIN"/>
    <property type="match status" value="1"/>
</dbReference>
<dbReference type="NCBIfam" id="TIGR02684">
    <property type="entry name" value="dnstrm_HI1420"/>
    <property type="match status" value="1"/>
</dbReference>
<dbReference type="SUPFAM" id="SSF47413">
    <property type="entry name" value="lambda repressor-like DNA-binding domains"/>
    <property type="match status" value="1"/>
</dbReference>
<gene>
    <name evidence="1" type="ORF">BES08_28815</name>
</gene>
<reference evidence="2" key="1">
    <citation type="journal article" date="2017" name="J. Biotechnol.">
        <title>Complete genome sequence of Novosphingobium resinovorum SA1, a versatile xenobiotic-degrading bacterium capable of utilizing sulfanilic acid.</title>
        <authorList>
            <person name="Hegedus B."/>
            <person name="Kos P.B."/>
            <person name="Balint B."/>
            <person name="Maroti G."/>
            <person name="Gan H.M."/>
            <person name="Perei K."/>
            <person name="Rakhely G."/>
        </authorList>
    </citation>
    <scope>NUCLEOTIDE SEQUENCE [LARGE SCALE GENOMIC DNA]</scope>
    <source>
        <strain evidence="2">SA1</strain>
    </source>
</reference>